<dbReference type="OrthoDB" id="4336296at2"/>
<dbReference type="RefSeq" id="WP_108154080.1">
    <property type="nucleotide sequence ID" value="NZ_CP026304.1"/>
</dbReference>
<evidence type="ECO:0000313" key="3">
    <source>
        <dbReference type="EMBL" id="AVZ76790.1"/>
    </source>
</evidence>
<protein>
    <recommendedName>
        <fullName evidence="5">Integral membrane protein</fullName>
    </recommendedName>
</protein>
<keyword evidence="2" id="KW-0812">Transmembrane</keyword>
<gene>
    <name evidence="3" type="ORF">SLUN_35995</name>
</gene>
<dbReference type="GeneID" id="55660654"/>
<dbReference type="Proteomes" id="UP000244201">
    <property type="component" value="Chromosome"/>
</dbReference>
<evidence type="ECO:0000256" key="1">
    <source>
        <dbReference type="SAM" id="MobiDB-lite"/>
    </source>
</evidence>
<keyword evidence="2" id="KW-0472">Membrane</keyword>
<dbReference type="AlphaFoldDB" id="A0A2R4TCC6"/>
<evidence type="ECO:0000313" key="4">
    <source>
        <dbReference type="Proteomes" id="UP000244201"/>
    </source>
</evidence>
<feature type="transmembrane region" description="Helical" evidence="2">
    <location>
        <begin position="179"/>
        <end position="200"/>
    </location>
</feature>
<reference evidence="3 4" key="1">
    <citation type="submission" date="2018-01" db="EMBL/GenBank/DDBJ databases">
        <title>Complete genome sequence of Streptomyces lunaelactis MM109T, a Ferroverdin A producer isolated from cave moonmilk deposits.</title>
        <authorList>
            <person name="Naome A."/>
            <person name="Martinet L."/>
            <person name="Maciejewska M."/>
            <person name="Anderssen S."/>
            <person name="Adam D."/>
            <person name="Tenconi E."/>
            <person name="Deflandre B."/>
            <person name="Arguelles-Arias A."/>
            <person name="Calusinska M."/>
            <person name="Copieters W."/>
            <person name="Karim L."/>
            <person name="Hanikenne M."/>
            <person name="Baurain D."/>
            <person name="van Wezel G."/>
            <person name="Smargiasso N."/>
            <person name="de Pauw E."/>
            <person name="Delfosse P."/>
            <person name="Rigali S."/>
        </authorList>
    </citation>
    <scope>NUCLEOTIDE SEQUENCE [LARGE SCALE GENOMIC DNA]</scope>
    <source>
        <strain evidence="3 4">MM109</strain>
    </source>
</reference>
<name>A0A2R4TCC6_9ACTN</name>
<dbReference type="EMBL" id="CP026304">
    <property type="protein sequence ID" value="AVZ76790.1"/>
    <property type="molecule type" value="Genomic_DNA"/>
</dbReference>
<keyword evidence="2" id="KW-1133">Transmembrane helix</keyword>
<feature type="transmembrane region" description="Helical" evidence="2">
    <location>
        <begin position="20"/>
        <end position="45"/>
    </location>
</feature>
<accession>A0A2R4TCC6</accession>
<evidence type="ECO:0000256" key="2">
    <source>
        <dbReference type="SAM" id="Phobius"/>
    </source>
</evidence>
<feature type="region of interest" description="Disordered" evidence="1">
    <location>
        <begin position="204"/>
        <end position="224"/>
    </location>
</feature>
<proteinExistence type="predicted"/>
<sequence length="224" mass="23515">MSIRDLWHLRRQKWRVLYGFAAAATVWLAVPGLLVAATGLGLAWPAFTAAWSYDLERRLSGTTSVAYPLVGWCLPIALASLTLLLGFRFSLAPAAVVATGSSPKDALRRSWALTRRSRWLTSGVCLLLTAAAAAVFTALRLALTPLADPARRFMLDLADGNRYAADAIGTLMPSASALLLLPLIVLPPVCAALAVLHAGLSGASGCPGRPGGPDGRRPPCPAPP</sequence>
<feature type="transmembrane region" description="Helical" evidence="2">
    <location>
        <begin position="65"/>
        <end position="98"/>
    </location>
</feature>
<evidence type="ECO:0008006" key="5">
    <source>
        <dbReference type="Google" id="ProtNLM"/>
    </source>
</evidence>
<dbReference type="KEGG" id="slk:SLUN_35995"/>
<feature type="transmembrane region" description="Helical" evidence="2">
    <location>
        <begin position="119"/>
        <end position="143"/>
    </location>
</feature>
<keyword evidence="4" id="KW-1185">Reference proteome</keyword>
<organism evidence="3 4">
    <name type="scientific">Streptomyces lunaelactis</name>
    <dbReference type="NCBI Taxonomy" id="1535768"/>
    <lineage>
        <taxon>Bacteria</taxon>
        <taxon>Bacillati</taxon>
        <taxon>Actinomycetota</taxon>
        <taxon>Actinomycetes</taxon>
        <taxon>Kitasatosporales</taxon>
        <taxon>Streptomycetaceae</taxon>
        <taxon>Streptomyces</taxon>
    </lineage>
</organism>